<dbReference type="KEGG" id="bmus:118901620"/>
<dbReference type="Pfam" id="PF05250">
    <property type="entry name" value="UPF0193"/>
    <property type="match status" value="1"/>
</dbReference>
<dbReference type="AlphaFoldDB" id="A0A8B8YG23"/>
<sequence length="269" mass="29003">MNVWQSGITATALSSSDGAWNPGLLCTPAYFREPFPRTRFYLAPDMALGLAPPTAPRSLPIPAAPRRSLSVLSLALHPGNVWVLTKLSCGFFQPLPAYHDVTSSGAPRVEGAGFAEALPMLPWSERAQLGTRTMNGGALHALTRPRPGPTGDLEKEKRRLQNIFATGKEPAERKRKPPPVRQENPAPELDRFEELVKEIQERKEFLADMEALGQGRQYRGIILTEISQVGEATGKWSGGGEGAMHPCECGGRDVSGNKGSAAAVSGVRL</sequence>
<organism evidence="2 3">
    <name type="scientific">Balaenoptera musculus</name>
    <name type="common">Blue whale</name>
    <dbReference type="NCBI Taxonomy" id="9771"/>
    <lineage>
        <taxon>Eukaryota</taxon>
        <taxon>Metazoa</taxon>
        <taxon>Chordata</taxon>
        <taxon>Craniata</taxon>
        <taxon>Vertebrata</taxon>
        <taxon>Euteleostomi</taxon>
        <taxon>Mammalia</taxon>
        <taxon>Eutheria</taxon>
        <taxon>Laurasiatheria</taxon>
        <taxon>Artiodactyla</taxon>
        <taxon>Whippomorpha</taxon>
        <taxon>Cetacea</taxon>
        <taxon>Mysticeti</taxon>
        <taxon>Balaenopteridae</taxon>
        <taxon>Balaenoptera</taxon>
    </lineage>
</organism>
<reference evidence="3" key="1">
    <citation type="submission" date="2025-08" db="UniProtKB">
        <authorList>
            <consortium name="RefSeq"/>
        </authorList>
    </citation>
    <scope>IDENTIFICATION</scope>
    <source>
        <tissue evidence="3">Epidermis and Blubber</tissue>
    </source>
</reference>
<dbReference type="PANTHER" id="PTHR28348:SF1">
    <property type="entry name" value="UPF0193 PROTEIN EVG1"/>
    <property type="match status" value="1"/>
</dbReference>
<protein>
    <submittedName>
        <fullName evidence="3">UPF0193 protein EVG1 isoform X1</fullName>
    </submittedName>
</protein>
<dbReference type="Proteomes" id="UP000694857">
    <property type="component" value="Chromosome 10"/>
</dbReference>
<proteinExistence type="predicted"/>
<evidence type="ECO:0000313" key="2">
    <source>
        <dbReference type="Proteomes" id="UP000694857"/>
    </source>
</evidence>
<gene>
    <name evidence="3" type="primary">C10H22orf23</name>
</gene>
<dbReference type="PANTHER" id="PTHR28348">
    <property type="entry name" value="UPF0193 PROTEIN EVG1"/>
    <property type="match status" value="1"/>
</dbReference>
<dbReference type="InterPro" id="IPR007914">
    <property type="entry name" value="UPF0193"/>
</dbReference>
<keyword evidence="2" id="KW-1185">Reference proteome</keyword>
<dbReference type="CTD" id="481259"/>
<accession>A0A8B8YG23</accession>
<feature type="region of interest" description="Disordered" evidence="1">
    <location>
        <begin position="164"/>
        <end position="187"/>
    </location>
</feature>
<dbReference type="OrthoDB" id="189770at2759"/>
<evidence type="ECO:0000256" key="1">
    <source>
        <dbReference type="SAM" id="MobiDB-lite"/>
    </source>
</evidence>
<dbReference type="RefSeq" id="XP_036720804.1">
    <property type="nucleotide sequence ID" value="XM_036864909.1"/>
</dbReference>
<dbReference type="GeneID" id="118901620"/>
<name>A0A8B8YG23_BALMU</name>
<evidence type="ECO:0000313" key="3">
    <source>
        <dbReference type="RefSeq" id="XP_036720804.1"/>
    </source>
</evidence>